<evidence type="ECO:0000259" key="2">
    <source>
        <dbReference type="Pfam" id="PF03478"/>
    </source>
</evidence>
<accession>A0A4S8IL52</accession>
<dbReference type="PANTHER" id="PTHR44259">
    <property type="entry name" value="OS07G0183000 PROTEIN-RELATED"/>
    <property type="match status" value="1"/>
</dbReference>
<dbReference type="PANTHER" id="PTHR44259:SF114">
    <property type="entry name" value="OS06G0707300 PROTEIN"/>
    <property type="match status" value="1"/>
</dbReference>
<proteinExistence type="predicted"/>
<comment type="caution">
    <text evidence="3">The sequence shown here is derived from an EMBL/GenBank/DDBJ whole genome shotgun (WGS) entry which is preliminary data.</text>
</comment>
<dbReference type="EMBL" id="PYDT01000010">
    <property type="protein sequence ID" value="THU48242.1"/>
    <property type="molecule type" value="Genomic_DNA"/>
</dbReference>
<dbReference type="Pfam" id="PF00646">
    <property type="entry name" value="F-box"/>
    <property type="match status" value="1"/>
</dbReference>
<dbReference type="AlphaFoldDB" id="A0A4S8IL52"/>
<dbReference type="Pfam" id="PF03478">
    <property type="entry name" value="Beta-prop_KIB1-4"/>
    <property type="match status" value="1"/>
</dbReference>
<dbReference type="InterPro" id="IPR001810">
    <property type="entry name" value="F-box_dom"/>
</dbReference>
<dbReference type="STRING" id="52838.A0A4S8IL52"/>
<feature type="domain" description="KIB1-4 beta-propeller" evidence="2">
    <location>
        <begin position="172"/>
        <end position="316"/>
    </location>
</feature>
<keyword evidence="4" id="KW-1185">Reference proteome</keyword>
<dbReference type="InterPro" id="IPR036047">
    <property type="entry name" value="F-box-like_dom_sf"/>
</dbReference>
<evidence type="ECO:0000313" key="3">
    <source>
        <dbReference type="EMBL" id="THU48242.1"/>
    </source>
</evidence>
<organism evidence="3 4">
    <name type="scientific">Musa balbisiana</name>
    <name type="common">Banana</name>
    <dbReference type="NCBI Taxonomy" id="52838"/>
    <lineage>
        <taxon>Eukaryota</taxon>
        <taxon>Viridiplantae</taxon>
        <taxon>Streptophyta</taxon>
        <taxon>Embryophyta</taxon>
        <taxon>Tracheophyta</taxon>
        <taxon>Spermatophyta</taxon>
        <taxon>Magnoliopsida</taxon>
        <taxon>Liliopsida</taxon>
        <taxon>Zingiberales</taxon>
        <taxon>Musaceae</taxon>
        <taxon>Musa</taxon>
    </lineage>
</organism>
<protein>
    <submittedName>
        <fullName evidence="3">Uncharacterized protein</fullName>
    </submittedName>
</protein>
<dbReference type="Proteomes" id="UP000317650">
    <property type="component" value="Chromosome 9"/>
</dbReference>
<dbReference type="SUPFAM" id="SSF81383">
    <property type="entry name" value="F-box domain"/>
    <property type="match status" value="1"/>
</dbReference>
<dbReference type="InterPro" id="IPR005174">
    <property type="entry name" value="KIB1-4_b-propeller"/>
</dbReference>
<reference evidence="3 4" key="1">
    <citation type="journal article" date="2019" name="Nat. Plants">
        <title>Genome sequencing of Musa balbisiana reveals subgenome evolution and function divergence in polyploid bananas.</title>
        <authorList>
            <person name="Yao X."/>
        </authorList>
    </citation>
    <scope>NUCLEOTIDE SEQUENCE [LARGE SCALE GENOMIC DNA]</scope>
    <source>
        <strain evidence="4">cv. DH-PKW</strain>
        <tissue evidence="3">Leaves</tissue>
    </source>
</reference>
<evidence type="ECO:0000259" key="1">
    <source>
        <dbReference type="Pfam" id="PF00646"/>
    </source>
</evidence>
<sequence length="387" mass="43721">MNLFTILSVVPAKKAIFDNIKLEHLKRRTTLKMMTTSNMERKFESTPGNSDAHPKMLSSSVSRDLPADIVELILNRLSWPKALSLGRVSRTWRAAVQNYNPMGAQSPCLLHLRPGTVRLFSTVEQRCSLIRRPKLNGASIELPPLQIKGDVFVTLSSTPTTRCLLLAEFSALSDGKLYFAEDSFLFVVDSILRADSEPSLVDSWRFMDEGELSMYLIKCNSEILVVFAAREDKNGPINDFSVFQLEQDTSLVNMKNRIYQRLLPQVSFVKVESLRDHAIFLGNIQSLCFPVENTGCRENCIYFTQPGDETAWHVFDMGNKRISDGPNLGFKASFRSLVWIEPGVMLYWIRTVEYPEQPGKLPHLGLSASTPVMATHEDLPRGIYNQP</sequence>
<gene>
    <name evidence="3" type="ORF">C4D60_Mb09t24160</name>
</gene>
<evidence type="ECO:0000313" key="4">
    <source>
        <dbReference type="Proteomes" id="UP000317650"/>
    </source>
</evidence>
<name>A0A4S8IL52_MUSBA</name>
<feature type="domain" description="F-box" evidence="1">
    <location>
        <begin position="64"/>
        <end position="99"/>
    </location>
</feature>
<dbReference type="InterPro" id="IPR050942">
    <property type="entry name" value="F-box_BR-signaling"/>
</dbReference>